<dbReference type="SUPFAM" id="SSF55166">
    <property type="entry name" value="Hedgehog/DD-peptidase"/>
    <property type="match status" value="1"/>
</dbReference>
<dbReference type="InterPro" id="IPR009045">
    <property type="entry name" value="Zn_M74/Hedgehog-like"/>
</dbReference>
<dbReference type="PANTHER" id="PTHR34385">
    <property type="entry name" value="D-ALANYL-D-ALANINE CARBOXYPEPTIDASE"/>
    <property type="match status" value="1"/>
</dbReference>
<keyword evidence="2" id="KW-0378">Hydrolase</keyword>
<dbReference type="EMBL" id="AP022617">
    <property type="protein sequence ID" value="BBZ63070.1"/>
    <property type="molecule type" value="Genomic_DNA"/>
</dbReference>
<accession>A0AAD1N1L7</accession>
<dbReference type="GO" id="GO:0004180">
    <property type="term" value="F:carboxypeptidase activity"/>
    <property type="evidence" value="ECO:0007669"/>
    <property type="project" value="UniProtKB-KW"/>
</dbReference>
<reference evidence="2 3" key="1">
    <citation type="journal article" date="2019" name="Emerg. Microbes Infect.">
        <title>Comprehensive subspecies identification of 175 nontuberculous mycobacteria species based on 7547 genomic profiles.</title>
        <authorList>
            <person name="Matsumoto Y."/>
            <person name="Kinjo T."/>
            <person name="Motooka D."/>
            <person name="Nabeya D."/>
            <person name="Jung N."/>
            <person name="Uechi K."/>
            <person name="Horii T."/>
            <person name="Iida T."/>
            <person name="Fujita J."/>
            <person name="Nakamura S."/>
        </authorList>
    </citation>
    <scope>NUCLEOTIDE SEQUENCE [LARGE SCALE GENOMIC DNA]</scope>
    <source>
        <strain evidence="2 3">JCM 15658</strain>
    </source>
</reference>
<dbReference type="Gene3D" id="3.30.1380.10">
    <property type="match status" value="1"/>
</dbReference>
<evidence type="ECO:0000313" key="3">
    <source>
        <dbReference type="Proteomes" id="UP000466039"/>
    </source>
</evidence>
<dbReference type="Proteomes" id="UP000466039">
    <property type="component" value="Chromosome"/>
</dbReference>
<sequence length="229" mass="23710">MTDRAVDRERAAPIGCGPGGMGEIVIRSRGAGRSWHGGGVGVWRTVCRVSVAVGCACGVLFGAAPSHADPAEPGVDTLVGPAATDTFGGYLPEDGTLTAFDVENPIVGRLDPALLAAVQEASRAAAADGVEVEINSGWRSIGFQERLFEDGVRTYGSVEVARQFVASPQTSMHVVGRAVDVGGPGAAAWMSRNGPRFGLCQVYANELWHYELTADANGACPPMKPNATG</sequence>
<dbReference type="GO" id="GO:0006508">
    <property type="term" value="P:proteolysis"/>
    <property type="evidence" value="ECO:0007669"/>
    <property type="project" value="InterPro"/>
</dbReference>
<dbReference type="CDD" id="cd14846">
    <property type="entry name" value="Peptidase_M15_like"/>
    <property type="match status" value="1"/>
</dbReference>
<keyword evidence="3" id="KW-1185">Reference proteome</keyword>
<keyword evidence="2" id="KW-0121">Carboxypeptidase</keyword>
<keyword evidence="2" id="KW-0645">Protease</keyword>
<name>A0AAD1N1L7_MYCMB</name>
<protein>
    <submittedName>
        <fullName evidence="2">D-alanyl-D-alanine carboxypeptidase</fullName>
    </submittedName>
</protein>
<evidence type="ECO:0000313" key="2">
    <source>
        <dbReference type="EMBL" id="BBZ63070.1"/>
    </source>
</evidence>
<organism evidence="2 3">
    <name type="scientific">Mycolicibacterium monacense</name>
    <name type="common">Mycobacterium monacense</name>
    <dbReference type="NCBI Taxonomy" id="85693"/>
    <lineage>
        <taxon>Bacteria</taxon>
        <taxon>Bacillati</taxon>
        <taxon>Actinomycetota</taxon>
        <taxon>Actinomycetes</taxon>
        <taxon>Mycobacteriales</taxon>
        <taxon>Mycobacteriaceae</taxon>
        <taxon>Mycolicibacterium</taxon>
    </lineage>
</organism>
<evidence type="ECO:0000259" key="1">
    <source>
        <dbReference type="Pfam" id="PF02557"/>
    </source>
</evidence>
<proteinExistence type="predicted"/>
<feature type="domain" description="D-alanyl-D-alanine carboxypeptidase-like core" evidence="1">
    <location>
        <begin position="110"/>
        <end position="201"/>
    </location>
</feature>
<gene>
    <name evidence="2" type="ORF">MMON_43710</name>
</gene>
<dbReference type="Pfam" id="PF02557">
    <property type="entry name" value="VanY"/>
    <property type="match status" value="1"/>
</dbReference>
<dbReference type="InterPro" id="IPR052179">
    <property type="entry name" value="DD-CPase-like"/>
</dbReference>
<dbReference type="InterPro" id="IPR003709">
    <property type="entry name" value="VanY-like_core_dom"/>
</dbReference>
<dbReference type="AlphaFoldDB" id="A0AAD1N1L7"/>
<dbReference type="PANTHER" id="PTHR34385:SF1">
    <property type="entry name" value="PEPTIDOGLYCAN L-ALANYL-D-GLUTAMATE ENDOPEPTIDASE CWLK"/>
    <property type="match status" value="1"/>
</dbReference>